<protein>
    <submittedName>
        <fullName evidence="1">Uncharacterized protein</fullName>
    </submittedName>
</protein>
<dbReference type="EMBL" id="JAINUF010000015">
    <property type="protein sequence ID" value="KAJ8341141.1"/>
    <property type="molecule type" value="Genomic_DNA"/>
</dbReference>
<evidence type="ECO:0000313" key="2">
    <source>
        <dbReference type="Proteomes" id="UP001152622"/>
    </source>
</evidence>
<organism evidence="1 2">
    <name type="scientific">Synaphobranchus kaupii</name>
    <name type="common">Kaup's arrowtooth eel</name>
    <dbReference type="NCBI Taxonomy" id="118154"/>
    <lineage>
        <taxon>Eukaryota</taxon>
        <taxon>Metazoa</taxon>
        <taxon>Chordata</taxon>
        <taxon>Craniata</taxon>
        <taxon>Vertebrata</taxon>
        <taxon>Euteleostomi</taxon>
        <taxon>Actinopterygii</taxon>
        <taxon>Neopterygii</taxon>
        <taxon>Teleostei</taxon>
        <taxon>Anguilliformes</taxon>
        <taxon>Synaphobranchidae</taxon>
        <taxon>Synaphobranchus</taxon>
    </lineage>
</organism>
<sequence>MKSTKRGALWVSTGLLSSSVLRFWVKTRVSRKGRGFEGVFRGVKGPVVIRVKIAVGVSFMLVRLSGPSHHIPPIPALIKDRGVDRARLGLAVNHLELPPLSLRKNEATVARMGVGGHPAHNAVWRYLPARDEAAIGLPLRLPSSRADFPHTPVCVRALQSLSGPPSSTAYQGTDGKWWPHYPAASSKCFAPGGLVTRPRLRC</sequence>
<evidence type="ECO:0000313" key="1">
    <source>
        <dbReference type="EMBL" id="KAJ8341141.1"/>
    </source>
</evidence>
<reference evidence="1" key="1">
    <citation type="journal article" date="2023" name="Science">
        <title>Genome structures resolve the early diversification of teleost fishes.</title>
        <authorList>
            <person name="Parey E."/>
            <person name="Louis A."/>
            <person name="Montfort J."/>
            <person name="Bouchez O."/>
            <person name="Roques C."/>
            <person name="Iampietro C."/>
            <person name="Lluch J."/>
            <person name="Castinel A."/>
            <person name="Donnadieu C."/>
            <person name="Desvignes T."/>
            <person name="Floi Bucao C."/>
            <person name="Jouanno E."/>
            <person name="Wen M."/>
            <person name="Mejri S."/>
            <person name="Dirks R."/>
            <person name="Jansen H."/>
            <person name="Henkel C."/>
            <person name="Chen W.J."/>
            <person name="Zahm M."/>
            <person name="Cabau C."/>
            <person name="Klopp C."/>
            <person name="Thompson A.W."/>
            <person name="Robinson-Rechavi M."/>
            <person name="Braasch I."/>
            <person name="Lecointre G."/>
            <person name="Bobe J."/>
            <person name="Postlethwait J.H."/>
            <person name="Berthelot C."/>
            <person name="Roest Crollius H."/>
            <person name="Guiguen Y."/>
        </authorList>
    </citation>
    <scope>NUCLEOTIDE SEQUENCE</scope>
    <source>
        <strain evidence="1">WJC10195</strain>
    </source>
</reference>
<keyword evidence="2" id="KW-1185">Reference proteome</keyword>
<accession>A0A9Q1ELP7</accession>
<proteinExistence type="predicted"/>
<gene>
    <name evidence="1" type="ORF">SKAU_G00334320</name>
</gene>
<comment type="caution">
    <text evidence="1">The sequence shown here is derived from an EMBL/GenBank/DDBJ whole genome shotgun (WGS) entry which is preliminary data.</text>
</comment>
<dbReference type="AlphaFoldDB" id="A0A9Q1ELP7"/>
<name>A0A9Q1ELP7_SYNKA</name>
<dbReference type="Proteomes" id="UP001152622">
    <property type="component" value="Chromosome 15"/>
</dbReference>